<evidence type="ECO:0000313" key="3">
    <source>
        <dbReference type="Proteomes" id="UP000663827"/>
    </source>
</evidence>
<evidence type="ECO:0000256" key="1">
    <source>
        <dbReference type="SAM" id="MobiDB-lite"/>
    </source>
</evidence>
<sequence length="96" mass="10551">MINLICQGYIRRKFAGNQAPELPTISTSQTPGTTNNPVPVLTMTRFAEEAQRHDTFSNLAAPATNRSDVFTSETEEEDSGDINTKPPDFAYETQGV</sequence>
<dbReference type="AlphaFoldDB" id="A0A8H3E3P7"/>
<proteinExistence type="predicted"/>
<accession>A0A8H3E3P7</accession>
<dbReference type="EMBL" id="CAJNJQ010002894">
    <property type="protein sequence ID" value="CAE7187679.1"/>
    <property type="molecule type" value="Genomic_DNA"/>
</dbReference>
<dbReference type="Proteomes" id="UP000663827">
    <property type="component" value="Unassembled WGS sequence"/>
</dbReference>
<reference evidence="2" key="1">
    <citation type="submission" date="2021-01" db="EMBL/GenBank/DDBJ databases">
        <authorList>
            <person name="Kaushik A."/>
        </authorList>
    </citation>
    <scope>NUCLEOTIDE SEQUENCE</scope>
    <source>
        <strain evidence="2">AG5</strain>
    </source>
</reference>
<protein>
    <submittedName>
        <fullName evidence="2">Uncharacterized protein</fullName>
    </submittedName>
</protein>
<comment type="caution">
    <text evidence="2">The sequence shown here is derived from an EMBL/GenBank/DDBJ whole genome shotgun (WGS) entry which is preliminary data.</text>
</comment>
<feature type="region of interest" description="Disordered" evidence="1">
    <location>
        <begin position="56"/>
        <end position="96"/>
    </location>
</feature>
<gene>
    <name evidence="2" type="ORF">RDB_LOCUS123824</name>
</gene>
<name>A0A8H3E3P7_9AGAM</name>
<evidence type="ECO:0000313" key="2">
    <source>
        <dbReference type="EMBL" id="CAE7187679.1"/>
    </source>
</evidence>
<organism evidence="2 3">
    <name type="scientific">Rhizoctonia solani</name>
    <dbReference type="NCBI Taxonomy" id="456999"/>
    <lineage>
        <taxon>Eukaryota</taxon>
        <taxon>Fungi</taxon>
        <taxon>Dikarya</taxon>
        <taxon>Basidiomycota</taxon>
        <taxon>Agaricomycotina</taxon>
        <taxon>Agaricomycetes</taxon>
        <taxon>Cantharellales</taxon>
        <taxon>Ceratobasidiaceae</taxon>
        <taxon>Rhizoctonia</taxon>
    </lineage>
</organism>